<gene>
    <name evidence="1" type="ORF">CK203_032070</name>
</gene>
<accession>A0A438FN45</accession>
<comment type="caution">
    <text evidence="1">The sequence shown here is derived from an EMBL/GenBank/DDBJ whole genome shotgun (WGS) entry which is preliminary data.</text>
</comment>
<dbReference type="AlphaFoldDB" id="A0A438FN45"/>
<name>A0A438FN45_VITVI</name>
<evidence type="ECO:0000313" key="1">
    <source>
        <dbReference type="EMBL" id="RVW61373.1"/>
    </source>
</evidence>
<protein>
    <submittedName>
        <fullName evidence="1">Uncharacterized protein</fullName>
    </submittedName>
</protein>
<dbReference type="PANTHER" id="PTHR34427">
    <property type="entry name" value="DUF4283 DOMAIN PROTEIN"/>
    <property type="match status" value="1"/>
</dbReference>
<sequence>MGKIGCPSVVPNILNLDYRSLKRYLLIGQSQFTACKTHDKTMAAFSEGRGVSKGGKCWFAVESKTFKISIEEVQGKQRGIILERSKGFSSWIRFGEKSLCYLLEGVEDWCRGESSSRCLKVWEEGGRKFRLEYRSNEAGRFSLCSVRDLEAKRFCLVFPEGKGLVGGWFLLAQKLRALGFSTSALSKGDLGTSNSENDGYSVKGKEKGKTVYAEVARVKTGELGDSLWVHEWAFKRWFLKGGLKISRNGSHAKEAWVKVVGLPLHLWSREVFKRIGESSGGFIAVDEETTFFSQLQWARILVRASGKNRSSSLQVVARNFCWAVSLWWETPPWVSQVVARFAWHKYEGREVRDKGGDDARAGVSVRDFQIGIQSWGTNEQVECGRRHRVAVDAEGRLASAAELDSTVSGLGPRKAGWEAYKERGYMGLSGGVEWAKGPILVSPAKAGPGDSSSRPLRPTFNKAFTSILGSPSSSRAPSDLMGGAVGMEMELLAVEDVVVG</sequence>
<proteinExistence type="predicted"/>
<organism evidence="1 2">
    <name type="scientific">Vitis vinifera</name>
    <name type="common">Grape</name>
    <dbReference type="NCBI Taxonomy" id="29760"/>
    <lineage>
        <taxon>Eukaryota</taxon>
        <taxon>Viridiplantae</taxon>
        <taxon>Streptophyta</taxon>
        <taxon>Embryophyta</taxon>
        <taxon>Tracheophyta</taxon>
        <taxon>Spermatophyta</taxon>
        <taxon>Magnoliopsida</taxon>
        <taxon>eudicotyledons</taxon>
        <taxon>Gunneridae</taxon>
        <taxon>Pentapetalae</taxon>
        <taxon>rosids</taxon>
        <taxon>Vitales</taxon>
        <taxon>Vitaceae</taxon>
        <taxon>Viteae</taxon>
        <taxon>Vitis</taxon>
    </lineage>
</organism>
<reference evidence="1 2" key="1">
    <citation type="journal article" date="2018" name="PLoS Genet.">
        <title>Population sequencing reveals clonal diversity and ancestral inbreeding in the grapevine cultivar Chardonnay.</title>
        <authorList>
            <person name="Roach M.J."/>
            <person name="Johnson D.L."/>
            <person name="Bohlmann J."/>
            <person name="van Vuuren H.J."/>
            <person name="Jones S.J."/>
            <person name="Pretorius I.S."/>
            <person name="Schmidt S.A."/>
            <person name="Borneman A.R."/>
        </authorList>
    </citation>
    <scope>NUCLEOTIDE SEQUENCE [LARGE SCALE GENOMIC DNA]</scope>
    <source>
        <strain evidence="2">cv. Chardonnay</strain>
        <tissue evidence="1">Leaf</tissue>
    </source>
</reference>
<dbReference type="PANTHER" id="PTHR34427:SF5">
    <property type="entry name" value="DUF4283 DOMAIN-CONTAINING PROTEIN"/>
    <property type="match status" value="1"/>
</dbReference>
<dbReference type="EMBL" id="QGNW01000841">
    <property type="protein sequence ID" value="RVW61373.1"/>
    <property type="molecule type" value="Genomic_DNA"/>
</dbReference>
<dbReference type="Proteomes" id="UP000288805">
    <property type="component" value="Unassembled WGS sequence"/>
</dbReference>
<evidence type="ECO:0000313" key="2">
    <source>
        <dbReference type="Proteomes" id="UP000288805"/>
    </source>
</evidence>